<dbReference type="SUPFAM" id="SSF141259">
    <property type="entry name" value="CarD-like"/>
    <property type="match status" value="1"/>
</dbReference>
<dbReference type="Proteomes" id="UP000443070">
    <property type="component" value="Unassembled WGS sequence"/>
</dbReference>
<evidence type="ECO:0000313" key="5">
    <source>
        <dbReference type="Proteomes" id="UP000443070"/>
    </source>
</evidence>
<dbReference type="InterPro" id="IPR048792">
    <property type="entry name" value="CarD_C"/>
</dbReference>
<dbReference type="InterPro" id="IPR036101">
    <property type="entry name" value="CarD-like/TRCF_RID_sf"/>
</dbReference>
<dbReference type="InterPro" id="IPR052531">
    <property type="entry name" value="CarD-like_regulator"/>
</dbReference>
<keyword evidence="5" id="KW-1185">Reference proteome</keyword>
<dbReference type="InterPro" id="IPR003711">
    <property type="entry name" value="CarD-like/TRCF_RID"/>
</dbReference>
<accession>R6IFI1</accession>
<name>A0A3G9GRA4_9FIRM</name>
<evidence type="ECO:0000313" key="6">
    <source>
        <dbReference type="Proteomes" id="UP000484547"/>
    </source>
</evidence>
<dbReference type="OrthoDB" id="9786074at2"/>
<gene>
    <name evidence="2" type="ORF">BN533_00457</name>
    <name evidence="3" type="ORF">GMD11_00625</name>
    <name evidence="4" type="ORF">GMD18_00620</name>
</gene>
<accession>A0A3G9GRA4</accession>
<dbReference type="Proteomes" id="UP000484547">
    <property type="component" value="Unassembled WGS sequence"/>
</dbReference>
<dbReference type="Gene3D" id="1.20.58.1290">
    <property type="entry name" value="CarD-like, C-terminal domain"/>
    <property type="match status" value="1"/>
</dbReference>
<dbReference type="GO" id="GO:0009303">
    <property type="term" value="P:rRNA transcription"/>
    <property type="evidence" value="ECO:0007669"/>
    <property type="project" value="TreeGrafter"/>
</dbReference>
<evidence type="ECO:0000259" key="1">
    <source>
        <dbReference type="SMART" id="SM01058"/>
    </source>
</evidence>
<proteinExistence type="predicted"/>
<dbReference type="EMBL" id="WNBM01000001">
    <property type="protein sequence ID" value="MTT74774.1"/>
    <property type="molecule type" value="Genomic_DNA"/>
</dbReference>
<reference evidence="2" key="1">
    <citation type="submission" date="2012-11" db="EMBL/GenBank/DDBJ databases">
        <title>Dependencies among metagenomic species, viruses, plasmids and units of genetic variation.</title>
        <authorList>
            <person name="Nielsen H.B."/>
            <person name="Almeida M."/>
            <person name="Juncker A.S."/>
            <person name="Rasmussen S."/>
            <person name="Li J."/>
            <person name="Sunagawa S."/>
            <person name="Plichta D."/>
            <person name="Gautier L."/>
            <person name="Le Chatelier E."/>
            <person name="Peletier E."/>
            <person name="Bonde I."/>
            <person name="Nielsen T."/>
            <person name="Manichanh C."/>
            <person name="Arumugam M."/>
            <person name="Batto J."/>
            <person name="Santos M.B.Q.D."/>
            <person name="Blom N."/>
            <person name="Borruel N."/>
            <person name="Burgdorf K.S."/>
            <person name="Boumezbeur F."/>
            <person name="Casellas F."/>
            <person name="Dore J."/>
            <person name="Guarner F."/>
            <person name="Hansen T."/>
            <person name="Hildebrand F."/>
            <person name="Kaas R.S."/>
            <person name="Kennedy S."/>
            <person name="Kristiansen K."/>
            <person name="Kultima J.R."/>
            <person name="Leonard P."/>
            <person name="Levenez F."/>
            <person name="Lund O."/>
            <person name="Moumen B."/>
            <person name="Le Paslier D."/>
            <person name="Pons N."/>
            <person name="Pedersen O."/>
            <person name="Prifti E."/>
            <person name="Qin J."/>
            <person name="Raes J."/>
            <person name="Tap J."/>
            <person name="Tims S."/>
            <person name="Ussery D.W."/>
            <person name="Yamada T."/>
            <person name="MetaHit consortium"/>
            <person name="Renault P."/>
            <person name="Sicheritz-Ponten T."/>
            <person name="Bork P."/>
            <person name="Wang J."/>
            <person name="Brunak S."/>
            <person name="Ehrlich S.D."/>
        </authorList>
    </citation>
    <scope>NUCLEOTIDE SEQUENCE [LARGE SCALE GENOMIC DNA]</scope>
</reference>
<feature type="domain" description="CarD-like/TRCF RNAP-interacting" evidence="1">
    <location>
        <begin position="1"/>
        <end position="113"/>
    </location>
</feature>
<dbReference type="PANTHER" id="PTHR38447">
    <property type="entry name" value="TRANSCRIPTION FACTOR YDEB-RELATED"/>
    <property type="match status" value="1"/>
</dbReference>
<evidence type="ECO:0000313" key="2">
    <source>
        <dbReference type="EMBL" id="CDB45329.1"/>
    </source>
</evidence>
<dbReference type="AlphaFoldDB" id="A0A3G9GRA4"/>
<comment type="caution">
    <text evidence="2">The sequence shown here is derived from an EMBL/GenBank/DDBJ whole genome shotgun (WGS) entry which is preliminary data.</text>
</comment>
<dbReference type="RefSeq" id="WP_021717360.1">
    <property type="nucleotide sequence ID" value="NZ_AP019004.1"/>
</dbReference>
<evidence type="ECO:0000313" key="4">
    <source>
        <dbReference type="EMBL" id="MTU02905.1"/>
    </source>
</evidence>
<organism evidence="2">
    <name type="scientific">Phascolarctobacterium faecium</name>
    <dbReference type="NCBI Taxonomy" id="33025"/>
    <lineage>
        <taxon>Bacteria</taxon>
        <taxon>Bacillati</taxon>
        <taxon>Bacillota</taxon>
        <taxon>Negativicutes</taxon>
        <taxon>Acidaminococcales</taxon>
        <taxon>Acidaminococcaceae</taxon>
        <taxon>Phascolarctobacterium</taxon>
    </lineage>
</organism>
<dbReference type="Pfam" id="PF02559">
    <property type="entry name" value="CarD_TRCF_RID"/>
    <property type="match status" value="1"/>
</dbReference>
<dbReference type="SMART" id="SM01058">
    <property type="entry name" value="CarD_TRCF"/>
    <property type="match status" value="1"/>
</dbReference>
<sequence>MFAVGDKVVYPMHGAGVVKTIEKRERDGQSVDYLILAMLLGEMKVMVPVDSVERVGLRHVIENDDIDAVEKVLEERPDNYNKAITWNRRFNMYLEKMKSGNVFEVADVIRTLQVQENEKKLSTGERRLLGTARQILISEVMLVKNAEQQDIENWLNKFF</sequence>
<dbReference type="Gene3D" id="2.40.10.170">
    <property type="match status" value="1"/>
</dbReference>
<reference evidence="5 6" key="2">
    <citation type="journal article" date="2019" name="Nat. Med.">
        <title>A library of human gut bacterial isolates paired with longitudinal multiomics data enables mechanistic microbiome research.</title>
        <authorList>
            <person name="Poyet M."/>
            <person name="Groussin M."/>
            <person name="Gibbons S.M."/>
            <person name="Avila-Pacheco J."/>
            <person name="Jiang X."/>
            <person name="Kearney S.M."/>
            <person name="Perrotta A.R."/>
            <person name="Berdy B."/>
            <person name="Zhao S."/>
            <person name="Lieberman T.D."/>
            <person name="Swanson P.K."/>
            <person name="Smith M."/>
            <person name="Roesemann S."/>
            <person name="Alexander J.E."/>
            <person name="Rich S.A."/>
            <person name="Livny J."/>
            <person name="Vlamakis H."/>
            <person name="Clish C."/>
            <person name="Bullock K."/>
            <person name="Deik A."/>
            <person name="Scott J."/>
            <person name="Pierce K.A."/>
            <person name="Xavier R.J."/>
            <person name="Alm E.J."/>
        </authorList>
    </citation>
    <scope>NUCLEOTIDE SEQUENCE [LARGE SCALE GENOMIC DNA]</scope>
    <source>
        <strain evidence="3 6">BIOML-A13</strain>
        <strain evidence="4 5">BIOML-A3</strain>
    </source>
</reference>
<dbReference type="GeneID" id="49406689"/>
<dbReference type="PANTHER" id="PTHR38447:SF1">
    <property type="entry name" value="RNA POLYMERASE-BINDING TRANSCRIPTION FACTOR CARD"/>
    <property type="match status" value="1"/>
</dbReference>
<dbReference type="EMBL" id="CBDS010000029">
    <property type="protein sequence ID" value="CDB45329.1"/>
    <property type="molecule type" value="Genomic_DNA"/>
</dbReference>
<dbReference type="Pfam" id="PF21095">
    <property type="entry name" value="CarD_C"/>
    <property type="match status" value="1"/>
</dbReference>
<protein>
    <submittedName>
        <fullName evidence="2 3">Transcriptional regulator</fullName>
    </submittedName>
</protein>
<evidence type="ECO:0000313" key="3">
    <source>
        <dbReference type="EMBL" id="MTT74774.1"/>
    </source>
</evidence>
<dbReference type="InterPro" id="IPR042215">
    <property type="entry name" value="CarD-like_C"/>
</dbReference>
<dbReference type="EMBL" id="WNBW01000001">
    <property type="protein sequence ID" value="MTU02905.1"/>
    <property type="molecule type" value="Genomic_DNA"/>
</dbReference>